<sequence>MTPANSLFLSTQSVSTALRHPAIRNFSTTRLLAAKKGAPPKPLILEKPLKFNPPSHGARLPRKGRMPQHYGGSLSKDELKAQELRDYPTMLAPKGTWAHWFWTNRMIHVIITTVGLVILRLRALAAATMIRRQNGWMRSPRGDIANMTFQGTLLVLGISTYFMNFAHTSPFKHLLPPISEFSEHPIDFIQTYLSVLKLHNQHNSQLAFESRSKKMDDVLKRQAFQRAHNSEKGPIEKYFGLGRKEPEPDEEPAPEAKPEIVEEEKPKNKFGIF</sequence>
<comment type="caution">
    <text evidence="3">The sequence shown here is derived from an EMBL/GenBank/DDBJ whole genome shotgun (WGS) entry which is preliminary data.</text>
</comment>
<gene>
    <name evidence="3" type="ORF">jhhlp_005589</name>
</gene>
<protein>
    <submittedName>
        <fullName evidence="3">Uncharacterized protein</fullName>
    </submittedName>
</protein>
<feature type="transmembrane region" description="Helical" evidence="2">
    <location>
        <begin position="106"/>
        <end position="123"/>
    </location>
</feature>
<feature type="region of interest" description="Disordered" evidence="1">
    <location>
        <begin position="231"/>
        <end position="273"/>
    </location>
</feature>
<dbReference type="Proteomes" id="UP000233524">
    <property type="component" value="Unassembled WGS sequence"/>
</dbReference>
<organism evidence="3 4">
    <name type="scientific">Lomentospora prolificans</name>
    <dbReference type="NCBI Taxonomy" id="41688"/>
    <lineage>
        <taxon>Eukaryota</taxon>
        <taxon>Fungi</taxon>
        <taxon>Dikarya</taxon>
        <taxon>Ascomycota</taxon>
        <taxon>Pezizomycotina</taxon>
        <taxon>Sordariomycetes</taxon>
        <taxon>Hypocreomycetidae</taxon>
        <taxon>Microascales</taxon>
        <taxon>Microascaceae</taxon>
        <taxon>Lomentospora</taxon>
    </lineage>
</organism>
<reference evidence="3 4" key="1">
    <citation type="journal article" date="2017" name="G3 (Bethesda)">
        <title>First Draft Genome Sequence of the Pathogenic Fungus Lomentospora prolificans (Formerly Scedosporium prolificans).</title>
        <authorList>
            <person name="Luo R."/>
            <person name="Zimin A."/>
            <person name="Workman R."/>
            <person name="Fan Y."/>
            <person name="Pertea G."/>
            <person name="Grossman N."/>
            <person name="Wear M.P."/>
            <person name="Jia B."/>
            <person name="Miller H."/>
            <person name="Casadevall A."/>
            <person name="Timp W."/>
            <person name="Zhang S.X."/>
            <person name="Salzberg S.L."/>
        </authorList>
    </citation>
    <scope>NUCLEOTIDE SEQUENCE [LARGE SCALE GENOMIC DNA]</scope>
    <source>
        <strain evidence="3 4">JHH-5317</strain>
    </source>
</reference>
<name>A0A2N3N3L0_9PEZI</name>
<keyword evidence="2" id="KW-1133">Transmembrane helix</keyword>
<dbReference type="InParanoid" id="A0A2N3N3L0"/>
<feature type="compositionally biased region" description="Basic and acidic residues" evidence="1">
    <location>
        <begin position="254"/>
        <end position="267"/>
    </location>
</feature>
<evidence type="ECO:0000256" key="1">
    <source>
        <dbReference type="SAM" id="MobiDB-lite"/>
    </source>
</evidence>
<keyword evidence="2" id="KW-0472">Membrane</keyword>
<keyword evidence="2" id="KW-0812">Transmembrane</keyword>
<feature type="transmembrane region" description="Helical" evidence="2">
    <location>
        <begin position="144"/>
        <end position="163"/>
    </location>
</feature>
<proteinExistence type="predicted"/>
<dbReference type="AlphaFoldDB" id="A0A2N3N3L0"/>
<evidence type="ECO:0000313" key="4">
    <source>
        <dbReference type="Proteomes" id="UP000233524"/>
    </source>
</evidence>
<keyword evidence="4" id="KW-1185">Reference proteome</keyword>
<evidence type="ECO:0000313" key="3">
    <source>
        <dbReference type="EMBL" id="PKS06992.1"/>
    </source>
</evidence>
<dbReference type="OrthoDB" id="5397827at2759"/>
<dbReference type="STRING" id="41688.A0A2N3N3L0"/>
<evidence type="ECO:0000256" key="2">
    <source>
        <dbReference type="SAM" id="Phobius"/>
    </source>
</evidence>
<dbReference type="EMBL" id="NLAX01000701">
    <property type="protein sequence ID" value="PKS06992.1"/>
    <property type="molecule type" value="Genomic_DNA"/>
</dbReference>
<accession>A0A2N3N3L0</accession>
<dbReference type="VEuPathDB" id="FungiDB:jhhlp_005589"/>